<comment type="caution">
    <text evidence="2">The sequence shown here is derived from an EMBL/GenBank/DDBJ whole genome shotgun (WGS) entry which is preliminary data.</text>
</comment>
<proteinExistence type="predicted"/>
<accession>A0AA40AUE8</accession>
<organism evidence="2 3">
    <name type="scientific">Lasiosphaeria miniovina</name>
    <dbReference type="NCBI Taxonomy" id="1954250"/>
    <lineage>
        <taxon>Eukaryota</taxon>
        <taxon>Fungi</taxon>
        <taxon>Dikarya</taxon>
        <taxon>Ascomycota</taxon>
        <taxon>Pezizomycotina</taxon>
        <taxon>Sordariomycetes</taxon>
        <taxon>Sordariomycetidae</taxon>
        <taxon>Sordariales</taxon>
        <taxon>Lasiosphaeriaceae</taxon>
        <taxon>Lasiosphaeria</taxon>
    </lineage>
</organism>
<dbReference type="Proteomes" id="UP001172101">
    <property type="component" value="Unassembled WGS sequence"/>
</dbReference>
<dbReference type="GeneID" id="85317024"/>
<name>A0AA40AUE8_9PEZI</name>
<sequence>MLCFPSLFRPSLFRSLQTTHKEKNQQSGIPTSYGRFEHDLHHGTLPFSLFLFRFSFTSVSFWLVSKSYFITARDYRFSTLSPLAREAGRPWGLAKLPRRNSQVVRKVTNGTGEELKKYPEKNLQNRVLSPSPKREKQKNKIKNSNGYIGGKSSPKNKKPNPAKQQQKNEKGYCLSHGVAGVSGILGLKRYVAQELKKKRQDHGQKWSGRGRLTTAAKSINQKVSIQSSSAADVDGGWW</sequence>
<evidence type="ECO:0000313" key="3">
    <source>
        <dbReference type="Proteomes" id="UP001172101"/>
    </source>
</evidence>
<evidence type="ECO:0000313" key="2">
    <source>
        <dbReference type="EMBL" id="KAK0722114.1"/>
    </source>
</evidence>
<keyword evidence="3" id="KW-1185">Reference proteome</keyword>
<evidence type="ECO:0000256" key="1">
    <source>
        <dbReference type="SAM" id="MobiDB-lite"/>
    </source>
</evidence>
<reference evidence="2" key="1">
    <citation type="submission" date="2023-06" db="EMBL/GenBank/DDBJ databases">
        <title>Genome-scale phylogeny and comparative genomics of the fungal order Sordariales.</title>
        <authorList>
            <consortium name="Lawrence Berkeley National Laboratory"/>
            <person name="Hensen N."/>
            <person name="Bonometti L."/>
            <person name="Westerberg I."/>
            <person name="Brannstrom I.O."/>
            <person name="Guillou S."/>
            <person name="Cros-Aarteil S."/>
            <person name="Calhoun S."/>
            <person name="Haridas S."/>
            <person name="Kuo A."/>
            <person name="Mondo S."/>
            <person name="Pangilinan J."/>
            <person name="Riley R."/>
            <person name="LaButti K."/>
            <person name="Andreopoulos B."/>
            <person name="Lipzen A."/>
            <person name="Chen C."/>
            <person name="Yanf M."/>
            <person name="Daum C."/>
            <person name="Ng V."/>
            <person name="Clum A."/>
            <person name="Steindorff A."/>
            <person name="Ohm R."/>
            <person name="Martin F."/>
            <person name="Silar P."/>
            <person name="Natvig D."/>
            <person name="Lalanne C."/>
            <person name="Gautier V."/>
            <person name="Ament-velasquez S.L."/>
            <person name="Kruys A."/>
            <person name="Hutchinson M.I."/>
            <person name="Powell A.J."/>
            <person name="Barry K."/>
            <person name="Miller A.N."/>
            <person name="Grigoriev I.V."/>
            <person name="Debuchy R."/>
            <person name="Gladieux P."/>
            <person name="Thoren M.H."/>
            <person name="Johannesson H."/>
        </authorList>
    </citation>
    <scope>NUCLEOTIDE SEQUENCE</scope>
    <source>
        <strain evidence="2">SMH2392-1A</strain>
    </source>
</reference>
<dbReference type="RefSeq" id="XP_060298038.1">
    <property type="nucleotide sequence ID" value="XM_060433754.1"/>
</dbReference>
<gene>
    <name evidence="2" type="ORF">B0T26DRAFT_203323</name>
</gene>
<dbReference type="EMBL" id="JAUIRO010000003">
    <property type="protein sequence ID" value="KAK0722114.1"/>
    <property type="molecule type" value="Genomic_DNA"/>
</dbReference>
<protein>
    <submittedName>
        <fullName evidence="2">Uncharacterized protein</fullName>
    </submittedName>
</protein>
<feature type="compositionally biased region" description="Polar residues" evidence="1">
    <location>
        <begin position="102"/>
        <end position="111"/>
    </location>
</feature>
<feature type="region of interest" description="Disordered" evidence="1">
    <location>
        <begin position="102"/>
        <end position="171"/>
    </location>
</feature>
<dbReference type="AlphaFoldDB" id="A0AA40AUE8"/>